<name>A0ABV0NJF5_9TELE</name>
<sequence length="59" mass="6909">TFINLREGFHRKAEHITEDDIDDSFKSMFAQLAGEDLEISIRELRTILNRVVARREFSA</sequence>
<reference evidence="1 2" key="1">
    <citation type="submission" date="2021-06" db="EMBL/GenBank/DDBJ databases">
        <authorList>
            <person name="Palmer J.M."/>
        </authorList>
    </citation>
    <scope>NUCLEOTIDE SEQUENCE [LARGE SCALE GENOMIC DNA]</scope>
    <source>
        <strain evidence="1 2">GA_2019</strain>
        <tissue evidence="1">Muscle</tissue>
    </source>
</reference>
<dbReference type="EMBL" id="JAHRIO010040721">
    <property type="protein sequence ID" value="MEQ2171542.1"/>
    <property type="molecule type" value="Genomic_DNA"/>
</dbReference>
<feature type="non-terminal residue" evidence="1">
    <location>
        <position position="1"/>
    </location>
</feature>
<accession>A0ABV0NJF5</accession>
<comment type="caution">
    <text evidence="1">The sequence shown here is derived from an EMBL/GenBank/DDBJ whole genome shotgun (WGS) entry which is preliminary data.</text>
</comment>
<proteinExistence type="predicted"/>
<gene>
    <name evidence="1" type="primary">CALPAIN1_1</name>
    <name evidence="1" type="ORF">GOODEAATRI_011858</name>
</gene>
<dbReference type="Gene3D" id="1.10.238.10">
    <property type="entry name" value="EF-hand"/>
    <property type="match status" value="1"/>
</dbReference>
<protein>
    <submittedName>
        <fullName evidence="1">Calpain-1 catalytic subunit</fullName>
    </submittedName>
</protein>
<evidence type="ECO:0000313" key="2">
    <source>
        <dbReference type="Proteomes" id="UP001476798"/>
    </source>
</evidence>
<keyword evidence="2" id="KW-1185">Reference proteome</keyword>
<dbReference type="Proteomes" id="UP001476798">
    <property type="component" value="Unassembled WGS sequence"/>
</dbReference>
<evidence type="ECO:0000313" key="1">
    <source>
        <dbReference type="EMBL" id="MEQ2171542.1"/>
    </source>
</evidence>
<organism evidence="1 2">
    <name type="scientific">Goodea atripinnis</name>
    <dbReference type="NCBI Taxonomy" id="208336"/>
    <lineage>
        <taxon>Eukaryota</taxon>
        <taxon>Metazoa</taxon>
        <taxon>Chordata</taxon>
        <taxon>Craniata</taxon>
        <taxon>Vertebrata</taxon>
        <taxon>Euteleostomi</taxon>
        <taxon>Actinopterygii</taxon>
        <taxon>Neopterygii</taxon>
        <taxon>Teleostei</taxon>
        <taxon>Neoteleostei</taxon>
        <taxon>Acanthomorphata</taxon>
        <taxon>Ovalentaria</taxon>
        <taxon>Atherinomorphae</taxon>
        <taxon>Cyprinodontiformes</taxon>
        <taxon>Goodeidae</taxon>
        <taxon>Goodea</taxon>
    </lineage>
</organism>